<proteinExistence type="predicted"/>
<dbReference type="EMBL" id="CM042886">
    <property type="protein sequence ID" value="KAI4339772.1"/>
    <property type="molecule type" value="Genomic_DNA"/>
</dbReference>
<accession>A0ACB9NU02</accession>
<reference evidence="2" key="1">
    <citation type="journal article" date="2023" name="Front. Plant Sci.">
        <title>Chromosomal-level genome assembly of Melastoma candidum provides insights into trichome evolution.</title>
        <authorList>
            <person name="Zhong Y."/>
            <person name="Wu W."/>
            <person name="Sun C."/>
            <person name="Zou P."/>
            <person name="Liu Y."/>
            <person name="Dai S."/>
            <person name="Zhou R."/>
        </authorList>
    </citation>
    <scope>NUCLEOTIDE SEQUENCE [LARGE SCALE GENOMIC DNA]</scope>
</reference>
<dbReference type="Proteomes" id="UP001057402">
    <property type="component" value="Chromosome 7"/>
</dbReference>
<keyword evidence="2" id="KW-1185">Reference proteome</keyword>
<gene>
    <name evidence="1" type="ORF">MLD38_024679</name>
</gene>
<organism evidence="1 2">
    <name type="scientific">Melastoma candidum</name>
    <dbReference type="NCBI Taxonomy" id="119954"/>
    <lineage>
        <taxon>Eukaryota</taxon>
        <taxon>Viridiplantae</taxon>
        <taxon>Streptophyta</taxon>
        <taxon>Embryophyta</taxon>
        <taxon>Tracheophyta</taxon>
        <taxon>Spermatophyta</taxon>
        <taxon>Magnoliopsida</taxon>
        <taxon>eudicotyledons</taxon>
        <taxon>Gunneridae</taxon>
        <taxon>Pentapetalae</taxon>
        <taxon>rosids</taxon>
        <taxon>malvids</taxon>
        <taxon>Myrtales</taxon>
        <taxon>Melastomataceae</taxon>
        <taxon>Melastomatoideae</taxon>
        <taxon>Melastomateae</taxon>
        <taxon>Melastoma</taxon>
    </lineage>
</organism>
<evidence type="ECO:0000313" key="1">
    <source>
        <dbReference type="EMBL" id="KAI4339772.1"/>
    </source>
</evidence>
<comment type="caution">
    <text evidence="1">The sequence shown here is derived from an EMBL/GenBank/DDBJ whole genome shotgun (WGS) entry which is preliminary data.</text>
</comment>
<name>A0ACB9NU02_9MYRT</name>
<sequence>MSPCRTSTIAPETALLHFLLLLQLTARPGPAAAVNVTAALAPYPEFSTFASFLSSSLAPDLAKLNSVTVLAVPNPNLSAAMSASSTTPSPSAIGYVLRFHIILQYLPLASFPPSGSLLPTLFQSTGRSSPSLTGSLNISRSADAATTTFSAVPNSSVTLIRQVVCIPYSLSILSVSSLLLPFPSDLLSSSDSSSFRPPPPGLNITRALMDGHNFNVAALMIAASGVVSDFESAEGGAGLTLFVPTDSAFAALPSSSLIQSLPADRKAVILKYHALHSYYPLGSLESIVNPVQPTLATESMGAQSFTLNISRVNGSLSIDTGIVQASVTQTVVDENPVAIFGVSRVLLPREFFGKDPTESGGQGAVNAGAPPPDEALSPEDSPSLSSPGSREELRSSEQRSEKLSRTAPWLTAMALLCIVI</sequence>
<protein>
    <submittedName>
        <fullName evidence="1">Uncharacterized protein</fullName>
    </submittedName>
</protein>
<evidence type="ECO:0000313" key="2">
    <source>
        <dbReference type="Proteomes" id="UP001057402"/>
    </source>
</evidence>